<accession>A0A0P9GVK1</accession>
<comment type="caution">
    <text evidence="1">The sequence shown here is derived from an EMBL/GenBank/DDBJ whole genome shotgun (WGS) entry which is preliminary data.</text>
</comment>
<evidence type="ECO:0000313" key="1">
    <source>
        <dbReference type="EMBL" id="KPV45297.1"/>
    </source>
</evidence>
<dbReference type="EMBL" id="LJCO01000011">
    <property type="protein sequence ID" value="KPV45297.1"/>
    <property type="molecule type" value="Genomic_DNA"/>
</dbReference>
<dbReference type="InterPro" id="IPR021415">
    <property type="entry name" value="SAV0927-like"/>
</dbReference>
<reference evidence="1 2" key="1">
    <citation type="submission" date="2015-09" db="EMBL/GenBank/DDBJ databases">
        <title>Draft genome sequence of Alicyclobacillus ferrooxydans DSM 22381.</title>
        <authorList>
            <person name="Hemp J."/>
        </authorList>
    </citation>
    <scope>NUCLEOTIDE SEQUENCE [LARGE SCALE GENOMIC DNA]</scope>
    <source>
        <strain evidence="1 2">TC-34</strain>
    </source>
</reference>
<dbReference type="STRING" id="471514.AN477_02725"/>
<evidence type="ECO:0000313" key="2">
    <source>
        <dbReference type="Proteomes" id="UP000050482"/>
    </source>
</evidence>
<dbReference type="OrthoDB" id="2381902at2"/>
<name>A0A0P9GVK1_9BACL</name>
<dbReference type="Proteomes" id="UP000050482">
    <property type="component" value="Unassembled WGS sequence"/>
</dbReference>
<sequence>MMDDWILYDDTENTSTRYVGYAGNHSRFDVAITTTAHFYGKKLVTVIQTGRTAILNDDEAADVAYLMHAFQISREDEAEELSEFLTSNL</sequence>
<gene>
    <name evidence="1" type="ORF">AN477_02725</name>
</gene>
<protein>
    <submittedName>
        <fullName evidence="1">Cytosolic protein</fullName>
    </submittedName>
</protein>
<dbReference type="Pfam" id="PF11256">
    <property type="entry name" value="SAV0927-like"/>
    <property type="match status" value="1"/>
</dbReference>
<keyword evidence="2" id="KW-1185">Reference proteome</keyword>
<dbReference type="PATRIC" id="fig|471514.4.peg.2875"/>
<organism evidence="1 2">
    <name type="scientific">Alicyclobacillus ferrooxydans</name>
    <dbReference type="NCBI Taxonomy" id="471514"/>
    <lineage>
        <taxon>Bacteria</taxon>
        <taxon>Bacillati</taxon>
        <taxon>Bacillota</taxon>
        <taxon>Bacilli</taxon>
        <taxon>Bacillales</taxon>
        <taxon>Alicyclobacillaceae</taxon>
        <taxon>Alicyclobacillus</taxon>
    </lineage>
</organism>
<proteinExistence type="predicted"/>
<dbReference type="AlphaFoldDB" id="A0A0P9GVK1"/>